<evidence type="ECO:0000256" key="1">
    <source>
        <dbReference type="SAM" id="Phobius"/>
    </source>
</evidence>
<comment type="caution">
    <text evidence="2">The sequence shown here is derived from an EMBL/GenBank/DDBJ whole genome shotgun (WGS) entry which is preliminary data.</text>
</comment>
<gene>
    <name evidence="2" type="ORF">EDC22_101262</name>
</gene>
<keyword evidence="1" id="KW-1133">Transmembrane helix</keyword>
<keyword evidence="1" id="KW-0812">Transmembrane</keyword>
<keyword evidence="1" id="KW-0472">Membrane</keyword>
<feature type="transmembrane region" description="Helical" evidence="1">
    <location>
        <begin position="12"/>
        <end position="34"/>
    </location>
</feature>
<evidence type="ECO:0000313" key="3">
    <source>
        <dbReference type="Proteomes" id="UP000295678"/>
    </source>
</evidence>
<name>A0A4R3MN05_9HYPH</name>
<dbReference type="EMBL" id="SMAK01000001">
    <property type="protein sequence ID" value="TCT13396.1"/>
    <property type="molecule type" value="Genomic_DNA"/>
</dbReference>
<evidence type="ECO:0000313" key="2">
    <source>
        <dbReference type="EMBL" id="TCT13396.1"/>
    </source>
</evidence>
<keyword evidence="3" id="KW-1185">Reference proteome</keyword>
<proteinExistence type="predicted"/>
<dbReference type="Proteomes" id="UP000295678">
    <property type="component" value="Unassembled WGS sequence"/>
</dbReference>
<organism evidence="2 3">
    <name type="scientific">Tepidamorphus gemmatus</name>
    <dbReference type="NCBI Taxonomy" id="747076"/>
    <lineage>
        <taxon>Bacteria</taxon>
        <taxon>Pseudomonadati</taxon>
        <taxon>Pseudomonadota</taxon>
        <taxon>Alphaproteobacteria</taxon>
        <taxon>Hyphomicrobiales</taxon>
        <taxon>Tepidamorphaceae</taxon>
        <taxon>Tepidamorphus</taxon>
    </lineage>
</organism>
<accession>A0A4R3MN05</accession>
<protein>
    <submittedName>
        <fullName evidence="2">Uncharacterized protein</fullName>
    </submittedName>
</protein>
<reference evidence="2 3" key="1">
    <citation type="submission" date="2019-03" db="EMBL/GenBank/DDBJ databases">
        <title>Genomic Encyclopedia of Type Strains, Phase IV (KMG-IV): sequencing the most valuable type-strain genomes for metagenomic binning, comparative biology and taxonomic classification.</title>
        <authorList>
            <person name="Goeker M."/>
        </authorList>
    </citation>
    <scope>NUCLEOTIDE SEQUENCE [LARGE SCALE GENOMIC DNA]</scope>
    <source>
        <strain evidence="2 3">DSM 19345</strain>
    </source>
</reference>
<dbReference type="RefSeq" id="WP_132804787.1">
    <property type="nucleotide sequence ID" value="NZ_SMAK01000001.1"/>
</dbReference>
<dbReference type="AlphaFoldDB" id="A0A4R3MN05"/>
<sequence>MWSQRNVRFLKIAVAGMGALIVVGLVVVLVTIIGRISAGPAPEPATVATVLPVDVAQLFGADSEVVSTWADGNRLALVLKRPEGLAVVVVDLRSGRILNVISGE</sequence>